<evidence type="ECO:0000313" key="3">
    <source>
        <dbReference type="Proteomes" id="UP000604475"/>
    </source>
</evidence>
<dbReference type="AlphaFoldDB" id="A0A937UV43"/>
<protein>
    <submittedName>
        <fullName evidence="2">Regulator</fullName>
    </submittedName>
</protein>
<feature type="region of interest" description="Disordered" evidence="1">
    <location>
        <begin position="1"/>
        <end position="29"/>
    </location>
</feature>
<dbReference type="RefSeq" id="WP_203007450.1">
    <property type="nucleotide sequence ID" value="NZ_JADWYU010000162.1"/>
</dbReference>
<accession>A0A937UV43</accession>
<proteinExistence type="predicted"/>
<gene>
    <name evidence="2" type="ORF">I7412_32815</name>
</gene>
<name>A0A937UV43_9ACTN</name>
<dbReference type="Proteomes" id="UP000604475">
    <property type="component" value="Unassembled WGS sequence"/>
</dbReference>
<organism evidence="2 3">
    <name type="scientific">Frankia nepalensis</name>
    <dbReference type="NCBI Taxonomy" id="1836974"/>
    <lineage>
        <taxon>Bacteria</taxon>
        <taxon>Bacillati</taxon>
        <taxon>Actinomycetota</taxon>
        <taxon>Actinomycetes</taxon>
        <taxon>Frankiales</taxon>
        <taxon>Frankiaceae</taxon>
        <taxon>Frankia</taxon>
    </lineage>
</organism>
<evidence type="ECO:0000313" key="2">
    <source>
        <dbReference type="EMBL" id="MBL7631861.1"/>
    </source>
</evidence>
<dbReference type="EMBL" id="JAEACQ010000287">
    <property type="protein sequence ID" value="MBL7631861.1"/>
    <property type="molecule type" value="Genomic_DNA"/>
</dbReference>
<keyword evidence="3" id="KW-1185">Reference proteome</keyword>
<evidence type="ECO:0000256" key="1">
    <source>
        <dbReference type="SAM" id="MobiDB-lite"/>
    </source>
</evidence>
<sequence length="60" mass="6565">MRGISGLGGEAAPLPKRVPKPVPPARIPVTAMDDPEVLTRVIDRLRALDDRRLAGLRRLN</sequence>
<reference evidence="2" key="1">
    <citation type="submission" date="2020-12" db="EMBL/GenBank/DDBJ databases">
        <title>Genomic characterization of non-nitrogen-fixing Frankia strains.</title>
        <authorList>
            <person name="Carlos-Shanley C."/>
            <person name="Guerra T."/>
            <person name="Hahn D."/>
        </authorList>
    </citation>
    <scope>NUCLEOTIDE SEQUENCE</scope>
    <source>
        <strain evidence="2">CN6</strain>
    </source>
</reference>
<comment type="caution">
    <text evidence="2">The sequence shown here is derived from an EMBL/GenBank/DDBJ whole genome shotgun (WGS) entry which is preliminary data.</text>
</comment>